<dbReference type="RefSeq" id="XP_002773746.1">
    <property type="nucleotide sequence ID" value="XM_002773700.1"/>
</dbReference>
<keyword evidence="1" id="KW-0175">Coiled coil</keyword>
<dbReference type="AlphaFoldDB" id="C5LC79"/>
<accession>C5LC79</accession>
<evidence type="ECO:0000256" key="1">
    <source>
        <dbReference type="SAM" id="Coils"/>
    </source>
</evidence>
<feature type="coiled-coil region" evidence="1">
    <location>
        <begin position="30"/>
        <end position="64"/>
    </location>
</feature>
<protein>
    <submittedName>
        <fullName evidence="2">Uncharacterized protein</fullName>
    </submittedName>
</protein>
<sequence>MFQTHAERTQRLSEAIMKAGAEQERIIQDVSEATATVVEVAREKDRAEQEVATAQSELKAKSREIEMCLTLIGGHYDHGHVTR</sequence>
<gene>
    <name evidence="2" type="ORF">Pmar_PMAR011590</name>
</gene>
<organism evidence="3">
    <name type="scientific">Perkinsus marinus (strain ATCC 50983 / TXsc)</name>
    <dbReference type="NCBI Taxonomy" id="423536"/>
    <lineage>
        <taxon>Eukaryota</taxon>
        <taxon>Sar</taxon>
        <taxon>Alveolata</taxon>
        <taxon>Perkinsozoa</taxon>
        <taxon>Perkinsea</taxon>
        <taxon>Perkinsida</taxon>
        <taxon>Perkinsidae</taxon>
        <taxon>Perkinsus</taxon>
    </lineage>
</organism>
<dbReference type="GeneID" id="9042312"/>
<dbReference type="InParanoid" id="C5LC79"/>
<evidence type="ECO:0000313" key="3">
    <source>
        <dbReference type="Proteomes" id="UP000007800"/>
    </source>
</evidence>
<name>C5LC79_PERM5</name>
<proteinExistence type="predicted"/>
<dbReference type="EMBL" id="GG680918">
    <property type="protein sequence ID" value="EER05562.1"/>
    <property type="molecule type" value="Genomic_DNA"/>
</dbReference>
<keyword evidence="3" id="KW-1185">Reference proteome</keyword>
<evidence type="ECO:0000313" key="2">
    <source>
        <dbReference type="EMBL" id="EER05562.1"/>
    </source>
</evidence>
<dbReference type="Proteomes" id="UP000007800">
    <property type="component" value="Unassembled WGS sequence"/>
</dbReference>
<reference evidence="2 3" key="1">
    <citation type="submission" date="2008-07" db="EMBL/GenBank/DDBJ databases">
        <authorList>
            <person name="El-Sayed N."/>
            <person name="Caler E."/>
            <person name="Inman J."/>
            <person name="Amedeo P."/>
            <person name="Hass B."/>
            <person name="Wortman J."/>
        </authorList>
    </citation>
    <scope>NUCLEOTIDE SEQUENCE [LARGE SCALE GENOMIC DNA]</scope>
    <source>
        <strain evidence="3">ATCC 50983 / TXsc</strain>
    </source>
</reference>